<dbReference type="Pfam" id="PF00618">
    <property type="entry name" value="RasGEF_N"/>
    <property type="match status" value="1"/>
</dbReference>
<dbReference type="InterPro" id="IPR008937">
    <property type="entry name" value="Ras-like_GEF"/>
</dbReference>
<feature type="region of interest" description="Disordered" evidence="3">
    <location>
        <begin position="1243"/>
        <end position="1283"/>
    </location>
</feature>
<dbReference type="CDD" id="cd06224">
    <property type="entry name" value="REM"/>
    <property type="match status" value="1"/>
</dbReference>
<dbReference type="InterPro" id="IPR023578">
    <property type="entry name" value="Ras_GEF_dom_sf"/>
</dbReference>
<feature type="region of interest" description="Disordered" evidence="3">
    <location>
        <begin position="1374"/>
        <end position="1406"/>
    </location>
</feature>
<dbReference type="Gene3D" id="1.10.840.10">
    <property type="entry name" value="Ras guanine-nucleotide exchange factors catalytic domain"/>
    <property type="match status" value="1"/>
</dbReference>
<feature type="compositionally biased region" description="Polar residues" evidence="3">
    <location>
        <begin position="443"/>
        <end position="453"/>
    </location>
</feature>
<feature type="region of interest" description="Disordered" evidence="3">
    <location>
        <begin position="53"/>
        <end position="80"/>
    </location>
</feature>
<dbReference type="Gene3D" id="1.10.20.10">
    <property type="entry name" value="Histone, subunit A"/>
    <property type="match status" value="1"/>
</dbReference>
<dbReference type="GO" id="GO:0046982">
    <property type="term" value="F:protein heterodimerization activity"/>
    <property type="evidence" value="ECO:0007669"/>
    <property type="project" value="InterPro"/>
</dbReference>
<feature type="region of interest" description="Disordered" evidence="3">
    <location>
        <begin position="599"/>
        <end position="620"/>
    </location>
</feature>
<feature type="compositionally biased region" description="Polar residues" evidence="3">
    <location>
        <begin position="1243"/>
        <end position="1252"/>
    </location>
</feature>
<evidence type="ECO:0000259" key="4">
    <source>
        <dbReference type="PROSITE" id="PS50009"/>
    </source>
</evidence>
<feature type="compositionally biased region" description="Low complexity" evidence="3">
    <location>
        <begin position="1374"/>
        <end position="1402"/>
    </location>
</feature>
<feature type="compositionally biased region" description="Low complexity" evidence="3">
    <location>
        <begin position="432"/>
        <end position="442"/>
    </location>
</feature>
<feature type="region of interest" description="Disordered" evidence="3">
    <location>
        <begin position="2252"/>
        <end position="2280"/>
    </location>
</feature>
<feature type="region of interest" description="Disordered" evidence="3">
    <location>
        <begin position="1779"/>
        <end position="1802"/>
    </location>
</feature>
<dbReference type="WBParaSite" id="SMRG1_49090.1">
    <property type="protein sequence ID" value="SMRG1_49090.1"/>
    <property type="gene ID" value="SMRG1_49090"/>
</dbReference>
<dbReference type="PANTHER" id="PTHR23113:SF363">
    <property type="entry name" value="PROTEIN SON OF SEVENLESS"/>
    <property type="match status" value="1"/>
</dbReference>
<evidence type="ECO:0000259" key="5">
    <source>
        <dbReference type="PROSITE" id="PS50212"/>
    </source>
</evidence>
<feature type="domain" description="N-terminal Ras-GEF" evidence="5">
    <location>
        <begin position="1449"/>
        <end position="1599"/>
    </location>
</feature>
<dbReference type="InterPro" id="IPR011993">
    <property type="entry name" value="PH-like_dom_sf"/>
</dbReference>
<evidence type="ECO:0000256" key="1">
    <source>
        <dbReference type="ARBA" id="ARBA00022658"/>
    </source>
</evidence>
<name>A0AA84ZUA6_9TREM</name>
<keyword evidence="1 2" id="KW-0344">Guanine-nucleotide releasing factor</keyword>
<dbReference type="GO" id="GO:0005085">
    <property type="term" value="F:guanyl-nucleotide exchange factor activity"/>
    <property type="evidence" value="ECO:0007669"/>
    <property type="project" value="UniProtKB-KW"/>
</dbReference>
<evidence type="ECO:0000313" key="6">
    <source>
        <dbReference type="Proteomes" id="UP000050790"/>
    </source>
</evidence>
<reference evidence="7" key="1">
    <citation type="submission" date="2023-11" db="UniProtKB">
        <authorList>
            <consortium name="WormBaseParasite"/>
        </authorList>
    </citation>
    <scope>IDENTIFICATION</scope>
</reference>
<dbReference type="Proteomes" id="UP000050790">
    <property type="component" value="Unassembled WGS sequence"/>
</dbReference>
<feature type="region of interest" description="Disordered" evidence="3">
    <location>
        <begin position="400"/>
        <end position="489"/>
    </location>
</feature>
<evidence type="ECO:0000313" key="7">
    <source>
        <dbReference type="WBParaSite" id="SMRG1_49090.1"/>
    </source>
</evidence>
<dbReference type="PANTHER" id="PTHR23113">
    <property type="entry name" value="GUANINE NUCLEOTIDE EXCHANGE FACTOR"/>
    <property type="match status" value="1"/>
</dbReference>
<feature type="compositionally biased region" description="Polar residues" evidence="3">
    <location>
        <begin position="607"/>
        <end position="620"/>
    </location>
</feature>
<dbReference type="SUPFAM" id="SSF50729">
    <property type="entry name" value="PH domain-like"/>
    <property type="match status" value="1"/>
</dbReference>
<dbReference type="GO" id="GO:0005886">
    <property type="term" value="C:plasma membrane"/>
    <property type="evidence" value="ECO:0007669"/>
    <property type="project" value="TreeGrafter"/>
</dbReference>
<dbReference type="Gene3D" id="1.20.870.10">
    <property type="entry name" value="Son of sevenless (SoS) protein Chain: S domain 1"/>
    <property type="match status" value="1"/>
</dbReference>
<feature type="compositionally biased region" description="Acidic residues" evidence="3">
    <location>
        <begin position="1257"/>
        <end position="1277"/>
    </location>
</feature>
<evidence type="ECO:0000256" key="2">
    <source>
        <dbReference type="PROSITE-ProRule" id="PRU00168"/>
    </source>
</evidence>
<protein>
    <recommendedName>
        <fullName evidence="8">Ras-GEF domain-containing protein</fullName>
    </recommendedName>
</protein>
<dbReference type="SMART" id="SM00229">
    <property type="entry name" value="RasGEFN"/>
    <property type="match status" value="1"/>
</dbReference>
<dbReference type="InterPro" id="IPR036964">
    <property type="entry name" value="RASGEF_cat_dom_sf"/>
</dbReference>
<feature type="compositionally biased region" description="Low complexity" evidence="3">
    <location>
        <begin position="1786"/>
        <end position="1800"/>
    </location>
</feature>
<dbReference type="InterPro" id="IPR009072">
    <property type="entry name" value="Histone-fold"/>
</dbReference>
<dbReference type="Pfam" id="PF00617">
    <property type="entry name" value="RasGEF"/>
    <property type="match status" value="1"/>
</dbReference>
<dbReference type="SUPFAM" id="SSF48366">
    <property type="entry name" value="Ras GEF"/>
    <property type="match status" value="1"/>
</dbReference>
<feature type="domain" description="Ras-GEF" evidence="4">
    <location>
        <begin position="1650"/>
        <end position="1966"/>
    </location>
</feature>
<proteinExistence type="predicted"/>
<dbReference type="InterPro" id="IPR001895">
    <property type="entry name" value="RASGEF_cat_dom"/>
</dbReference>
<sequence>MTTVISRHTSTISLVSQNSVQLEAGLLVQCLNRYKEYLECGCEKVLNSKFSKKGTGSNVLNNPNPPFGDDNADTASSSISGGTGFENITSSVVRRLDAGARESLGQHLIQLLATIVLPDPPQSISEVDTRLVDGLPGIPDKLMPSDSNMESYRNLAEKGRKKMLNLPFDKIFTALKEFSGRFNFNVCIYIVAIAEHVIGNFLQAAICYEDKALTENVIRASTVEKLFILYRDRVKPRRKMFEHRLATANLFPQDYDKCVDELCSFLHTCLEQMNLLIRVFREPILSVNPSSSTTGTSYEQQSTMCAHTNEDNTQVLFGNILDVYNNMRILLDTIEAEDEDNYSPNIVKSKNSCTLLTSSTTPSSGMLNILKPLNTSNNSTLITNGNDKTTLMDSLSETLTTLESIPEKQLSSDDDRNEMKNNIKHNTECTDGNISNNNSSGSAFHSPTSTDHTFSNDDHDDCYPHQNKPDSSINNHDNSGSGGNNNKKNKTYPRRLVGICLIELAEDDSLHAFSRYANIVLDSNSRDRVWNLIEHESYAQELCQLSRTIVHTVSLNNKYPGYNFFSSSTTATPVTDFHSFTCLHCQHWDTVVTKPRRRSTSTTVTPLNNDNNSFNVHNKNTMSTSVDSADKFDLTSKMSLNRHHHRSPHLLGMNTTSYAINCNYLVNATRYLLPRIILLPIFHFFYFHELIETLHRCAYDEVDRARLEDVLSMLRKTRATLERDLAKHPWVALHLVRLISTGQLTDRYRSLYLNAVSGASCPPSPVNYTAPPSPVSLSNQIGSHVSCASMFSTNCNASSSNIFNYHNTHHSMPTTAITTTPVSINSTDLSFTYSNTVQNKAEEIEKLLSSKDKLIMSSNYINTLGDFVMESRVHLRTTDSKKSSSEYIAYLFTGLLLICKWQERRSTPLNPSSMQQSILRIKHRIPLDLIHVTDLPPIVQPNLIGYVGHSGPMTPSLVGAAVLAATSSNNSYSHNINNNTASNMNSHEETSATGLSASGFFSSNFNGSISSHPSLASSSGSGGISAFPFLFELEYVDSSSCSPTTLQKSLNNSYNRHHHHYMCHPGSQKPSIGRINYNEEVTTATTTTITTTTTSINGCNEGNSTLNSLSSSNSASEKFTFTNLSSSINVNHIRIFLRTPEEKADWIASLLSIQSYRLFIRYIRTLPRLEVSLRLPSSHIYKFSQPDSMNNIIFEANMPISMLYPHKNNAITNTNQHEQQPIIQSTDVTNHFDSGKIRFNESSGYLCTTGDTSPDGEREEEELEGKDEDDEGDDDDNNGVLIGSHSLTSSNIVFNSSPLSLVIGLSSQSSPITNKSLSSNIENSTTTTIITHNSNSIDTERSDDRNGEIILSESHEKQDSTNVMISMLSNSGSSSTLTLTSHGSSNDCYNNNNNSNNNNQNQTLTNGRTSTIKSLRDYAFQRHSSQSPIRPTEIVNIHTNQRFSNSSSFPPQIRMATLDKLIERLTYPTYFDTRLVNCFLLVYRRVTTSDELLDLLIERFRIPDPEFLPEEWNIEVEQGQLESPAQHMLKRFRSGYKKRIQSRVIMFISRWVRNVRYYQNDFAPNPRLRQKLLDFLSSIQARHLISSVERIKHYLQNPPISTQYPETMETSKDNADLLPISSSSDPTSVSPIESNQLRNFANRITLNNIHPFKLAEQVTLYEWELYRRIPFWEVESRDRTGNAVPNLNKSKSFSNRFRSWLIYSILSEAHPDDRIVGIQRVIDLMLIMEHMNNLQGSQEAKSALISAAVYRLRKSFQAIRRMRHYREIVDRLRREGVHNPKCQRTSSSCSSSSSLISHQSNPMIDSNLSANHPIHNNSTNNTTSNNNSINSHFASFGLPFSTGTSKSHERRIRVLEKQHASGELCHPCVPYIAAGVMTRLIHLDLRHPDTIINDAGNVMINCWKHRQLADIVERYLAFQRIPYTFNVDDNVREFLEHVDPFELAGVSSEAEFESKMYQLSESYEPRDTETVHEPIIPEERRMTKEEIQAAQLLSNAPLKERISVPSVLQFNNLLNSPNITVNANNSSANKSPLLLLSSSSSTSFTTSVATDSTNEHKNSSKKSSHHPSSSSPSSQISVTIINNGSNSSKHSHSEIQERKYLRLPNAFSVSSHTSNTIVSGAKHQHSMSDSHVISPIISPCHQAANSVIGVTTYSATAGLSPPSTPYPSSCVGCSHQPPPPPLPPRQGRQSCNCWKHLKAPNSTGTTLHRIPTPPSSLHSSNTSCVFFSTMENCKCLPPPPPPPPLPPKLNCSTRSTVSTTTTAPVTYSRSPDESSPNHSNFFQLVTFTPDTTTTTTTECSIVETAPPLPPRRNAFNNTSNITTTTTTTLCNTLSDHINRSPDT</sequence>
<accession>A0AA84ZUA6</accession>
<dbReference type="Gene3D" id="2.30.29.30">
    <property type="entry name" value="Pleckstrin-homology domain (PH domain)/Phosphotyrosine-binding domain (PTB)"/>
    <property type="match status" value="1"/>
</dbReference>
<dbReference type="SMART" id="SM00147">
    <property type="entry name" value="RasGEF"/>
    <property type="match status" value="1"/>
</dbReference>
<feature type="compositionally biased region" description="Basic and acidic residues" evidence="3">
    <location>
        <begin position="454"/>
        <end position="463"/>
    </location>
</feature>
<feature type="region of interest" description="Disordered" evidence="3">
    <location>
        <begin position="2044"/>
        <end position="2096"/>
    </location>
</feature>
<feature type="compositionally biased region" description="Basic and acidic residues" evidence="3">
    <location>
        <begin position="410"/>
        <end position="428"/>
    </location>
</feature>
<dbReference type="GO" id="GO:0007265">
    <property type="term" value="P:Ras protein signal transduction"/>
    <property type="evidence" value="ECO:0007669"/>
    <property type="project" value="TreeGrafter"/>
</dbReference>
<dbReference type="PROSITE" id="PS50212">
    <property type="entry name" value="RASGEF_NTER"/>
    <property type="match status" value="1"/>
</dbReference>
<evidence type="ECO:0000256" key="3">
    <source>
        <dbReference type="SAM" id="MobiDB-lite"/>
    </source>
</evidence>
<organism evidence="6 7">
    <name type="scientific">Schistosoma margrebowiei</name>
    <dbReference type="NCBI Taxonomy" id="48269"/>
    <lineage>
        <taxon>Eukaryota</taxon>
        <taxon>Metazoa</taxon>
        <taxon>Spiralia</taxon>
        <taxon>Lophotrochozoa</taxon>
        <taxon>Platyhelminthes</taxon>
        <taxon>Trematoda</taxon>
        <taxon>Digenea</taxon>
        <taxon>Strigeidida</taxon>
        <taxon>Schistosomatoidea</taxon>
        <taxon>Schistosomatidae</taxon>
        <taxon>Schistosoma</taxon>
    </lineage>
</organism>
<dbReference type="InterPro" id="IPR000651">
    <property type="entry name" value="Ras-like_Gua-exchang_fac_N"/>
</dbReference>
<feature type="compositionally biased region" description="Low complexity" evidence="3">
    <location>
        <begin position="2252"/>
        <end position="2269"/>
    </location>
</feature>
<dbReference type="PROSITE" id="PS50009">
    <property type="entry name" value="RASGEF_CAT"/>
    <property type="match status" value="1"/>
</dbReference>
<evidence type="ECO:0008006" key="8">
    <source>
        <dbReference type="Google" id="ProtNLM"/>
    </source>
</evidence>